<dbReference type="CDD" id="cd00075">
    <property type="entry name" value="HATPase"/>
    <property type="match status" value="1"/>
</dbReference>
<proteinExistence type="predicted"/>
<keyword evidence="5" id="KW-0418">Kinase</keyword>
<dbReference type="OrthoDB" id="9808408at2"/>
<feature type="domain" description="Histidine kinase" evidence="8">
    <location>
        <begin position="323"/>
        <end position="539"/>
    </location>
</feature>
<evidence type="ECO:0000256" key="2">
    <source>
        <dbReference type="ARBA" id="ARBA00012438"/>
    </source>
</evidence>
<dbReference type="NCBIfam" id="TIGR00229">
    <property type="entry name" value="sensory_box"/>
    <property type="match status" value="1"/>
</dbReference>
<dbReference type="InterPro" id="IPR003594">
    <property type="entry name" value="HATPase_dom"/>
</dbReference>
<dbReference type="Proteomes" id="UP000199109">
    <property type="component" value="Unassembled WGS sequence"/>
</dbReference>
<name>A0A1G7C7G8_9FLAO</name>
<keyword evidence="4" id="KW-0808">Transferase</keyword>
<evidence type="ECO:0000256" key="4">
    <source>
        <dbReference type="ARBA" id="ARBA00022679"/>
    </source>
</evidence>
<dbReference type="PRINTS" id="PR00344">
    <property type="entry name" value="BCTRLSENSOR"/>
</dbReference>
<dbReference type="Pfam" id="PF00512">
    <property type="entry name" value="HisKA"/>
    <property type="match status" value="1"/>
</dbReference>
<dbReference type="InterPro" id="IPR036890">
    <property type="entry name" value="HATPase_C_sf"/>
</dbReference>
<dbReference type="PROSITE" id="PS50112">
    <property type="entry name" value="PAS"/>
    <property type="match status" value="1"/>
</dbReference>
<sequence>MDASTNIENQNLFQYLDVAASIFMVINSDHSIELINRKGCEVLGYRRDEIIGKNWFHSCIPKKKKKELALFFDRVFAGTVEPPDVYENWVLAKGNKRKLIQWRNALLKDENGNVTGLISSGVDVTEINKARKQLQDHADRLEEKVAERTLELEFTVQRLVETNLNLEDQIQVTRLAESKAQRSQSQFAAIAKNFPKGLIVVFNADFELVYVEGEELRRLDFKKEDFEGIRIDDISIFSADQIELIKRDIKKTIRGDSLSFEVEFQKNCYAVNSTPLHSDAETIVWSLFVYHNITDQRKAQEKLSVALKVEQEMNELKSRFISMASHEFRTPLSAILSSAILIGKQNGPGREERRMKHVVRIRNNVKNLVVILNDFLSLSKLEEGKVRAEPQHFELVQFTKLLVEEMKSVKKDGQSIRFTHAQAAIPVFLDSKLMSHILINLVSNALKYSDEAAEIILELKVSGEVVIFNVVDKGIGIPKAEQKSLFERFFRAGNVTNIQGTGLGLHIVKQYSELMGGIVGFKSKVGKGSTFTLKLPLNLKEHEKNTIDRG</sequence>
<keyword evidence="3" id="KW-0597">Phosphoprotein</keyword>
<evidence type="ECO:0000259" key="8">
    <source>
        <dbReference type="PROSITE" id="PS50109"/>
    </source>
</evidence>
<feature type="coiled-coil region" evidence="7">
    <location>
        <begin position="124"/>
        <end position="151"/>
    </location>
</feature>
<dbReference type="GO" id="GO:0000155">
    <property type="term" value="F:phosphorelay sensor kinase activity"/>
    <property type="evidence" value="ECO:0007669"/>
    <property type="project" value="InterPro"/>
</dbReference>
<dbReference type="InterPro" id="IPR004358">
    <property type="entry name" value="Sig_transdc_His_kin-like_C"/>
</dbReference>
<accession>A0A1G7C7G8</accession>
<dbReference type="CDD" id="cd00082">
    <property type="entry name" value="HisKA"/>
    <property type="match status" value="1"/>
</dbReference>
<dbReference type="SMART" id="SM00388">
    <property type="entry name" value="HisKA"/>
    <property type="match status" value="1"/>
</dbReference>
<gene>
    <name evidence="11" type="ORF">SAMN05421636_104420</name>
</gene>
<feature type="domain" description="PAC" evidence="10">
    <location>
        <begin position="84"/>
        <end position="136"/>
    </location>
</feature>
<evidence type="ECO:0000313" key="12">
    <source>
        <dbReference type="Proteomes" id="UP000199109"/>
    </source>
</evidence>
<keyword evidence="12" id="KW-1185">Reference proteome</keyword>
<dbReference type="InterPro" id="IPR005467">
    <property type="entry name" value="His_kinase_dom"/>
</dbReference>
<dbReference type="STRING" id="641691.SAMN05421636_104420"/>
<dbReference type="PANTHER" id="PTHR43711:SF26">
    <property type="entry name" value="SENSOR HISTIDINE KINASE RCSC"/>
    <property type="match status" value="1"/>
</dbReference>
<dbReference type="InterPro" id="IPR000700">
    <property type="entry name" value="PAS-assoc_C"/>
</dbReference>
<reference evidence="11 12" key="1">
    <citation type="submission" date="2016-10" db="EMBL/GenBank/DDBJ databases">
        <authorList>
            <person name="de Groot N.N."/>
        </authorList>
    </citation>
    <scope>NUCLEOTIDE SEQUENCE [LARGE SCALE GENOMIC DNA]</scope>
    <source>
        <strain evidence="11 12">DSM 23421</strain>
    </source>
</reference>
<dbReference type="SUPFAM" id="SSF47384">
    <property type="entry name" value="Homodimeric domain of signal transducing histidine kinase"/>
    <property type="match status" value="1"/>
</dbReference>
<protein>
    <recommendedName>
        <fullName evidence="2">histidine kinase</fullName>
        <ecNumber evidence="2">2.7.13.3</ecNumber>
    </recommendedName>
</protein>
<dbReference type="InterPro" id="IPR036097">
    <property type="entry name" value="HisK_dim/P_sf"/>
</dbReference>
<dbReference type="InterPro" id="IPR003661">
    <property type="entry name" value="HisK_dim/P_dom"/>
</dbReference>
<comment type="catalytic activity">
    <reaction evidence="1">
        <text>ATP + protein L-histidine = ADP + protein N-phospho-L-histidine.</text>
        <dbReference type="EC" id="2.7.13.3"/>
    </reaction>
</comment>
<dbReference type="Gene3D" id="1.10.287.130">
    <property type="match status" value="1"/>
</dbReference>
<dbReference type="AlphaFoldDB" id="A0A1G7C7G8"/>
<dbReference type="Gene3D" id="3.30.565.10">
    <property type="entry name" value="Histidine kinase-like ATPase, C-terminal domain"/>
    <property type="match status" value="1"/>
</dbReference>
<dbReference type="EC" id="2.7.13.3" evidence="2"/>
<dbReference type="Gene3D" id="3.30.450.20">
    <property type="entry name" value="PAS domain"/>
    <property type="match status" value="2"/>
</dbReference>
<keyword evidence="6" id="KW-0902">Two-component regulatory system</keyword>
<organism evidence="11 12">
    <name type="scientific">Pricia antarctica</name>
    <dbReference type="NCBI Taxonomy" id="641691"/>
    <lineage>
        <taxon>Bacteria</taxon>
        <taxon>Pseudomonadati</taxon>
        <taxon>Bacteroidota</taxon>
        <taxon>Flavobacteriia</taxon>
        <taxon>Flavobacteriales</taxon>
        <taxon>Flavobacteriaceae</taxon>
        <taxon>Pricia</taxon>
    </lineage>
</organism>
<dbReference type="CDD" id="cd00130">
    <property type="entry name" value="PAS"/>
    <property type="match status" value="1"/>
</dbReference>
<dbReference type="PROSITE" id="PS50113">
    <property type="entry name" value="PAC"/>
    <property type="match status" value="1"/>
</dbReference>
<evidence type="ECO:0000256" key="1">
    <source>
        <dbReference type="ARBA" id="ARBA00000085"/>
    </source>
</evidence>
<dbReference type="SMART" id="SM00387">
    <property type="entry name" value="HATPase_c"/>
    <property type="match status" value="1"/>
</dbReference>
<dbReference type="InterPro" id="IPR000014">
    <property type="entry name" value="PAS"/>
</dbReference>
<dbReference type="InterPro" id="IPR050736">
    <property type="entry name" value="Sensor_HK_Regulatory"/>
</dbReference>
<dbReference type="PROSITE" id="PS50109">
    <property type="entry name" value="HIS_KIN"/>
    <property type="match status" value="1"/>
</dbReference>
<evidence type="ECO:0000313" key="11">
    <source>
        <dbReference type="EMBL" id="SDE34385.1"/>
    </source>
</evidence>
<dbReference type="RefSeq" id="WP_091868089.1">
    <property type="nucleotide sequence ID" value="NZ_FNAO01000004.1"/>
</dbReference>
<evidence type="ECO:0000259" key="9">
    <source>
        <dbReference type="PROSITE" id="PS50112"/>
    </source>
</evidence>
<evidence type="ECO:0000256" key="5">
    <source>
        <dbReference type="ARBA" id="ARBA00022777"/>
    </source>
</evidence>
<evidence type="ECO:0000259" key="10">
    <source>
        <dbReference type="PROSITE" id="PS50113"/>
    </source>
</evidence>
<dbReference type="SUPFAM" id="SSF55785">
    <property type="entry name" value="PYP-like sensor domain (PAS domain)"/>
    <property type="match status" value="2"/>
</dbReference>
<feature type="domain" description="PAS" evidence="9">
    <location>
        <begin position="8"/>
        <end position="79"/>
    </location>
</feature>
<evidence type="ECO:0000256" key="3">
    <source>
        <dbReference type="ARBA" id="ARBA00022553"/>
    </source>
</evidence>
<dbReference type="Pfam" id="PF02518">
    <property type="entry name" value="HATPase_c"/>
    <property type="match status" value="1"/>
</dbReference>
<evidence type="ECO:0000256" key="7">
    <source>
        <dbReference type="SAM" id="Coils"/>
    </source>
</evidence>
<dbReference type="Pfam" id="PF13426">
    <property type="entry name" value="PAS_9"/>
    <property type="match status" value="2"/>
</dbReference>
<dbReference type="EMBL" id="FNAO01000004">
    <property type="protein sequence ID" value="SDE34385.1"/>
    <property type="molecule type" value="Genomic_DNA"/>
</dbReference>
<keyword evidence="7" id="KW-0175">Coiled coil</keyword>
<dbReference type="SUPFAM" id="SSF55874">
    <property type="entry name" value="ATPase domain of HSP90 chaperone/DNA topoisomerase II/histidine kinase"/>
    <property type="match status" value="1"/>
</dbReference>
<dbReference type="SMART" id="SM00091">
    <property type="entry name" value="PAS"/>
    <property type="match status" value="2"/>
</dbReference>
<evidence type="ECO:0000256" key="6">
    <source>
        <dbReference type="ARBA" id="ARBA00023012"/>
    </source>
</evidence>
<dbReference type="InterPro" id="IPR035965">
    <property type="entry name" value="PAS-like_dom_sf"/>
</dbReference>
<dbReference type="PANTHER" id="PTHR43711">
    <property type="entry name" value="TWO-COMPONENT HISTIDINE KINASE"/>
    <property type="match status" value="1"/>
</dbReference>